<name>A0ABS9VFY6_9BACT</name>
<evidence type="ECO:0000313" key="2">
    <source>
        <dbReference type="EMBL" id="MCH7414758.1"/>
    </source>
</evidence>
<keyword evidence="1" id="KW-1133">Transmembrane helix</keyword>
<dbReference type="Proteomes" id="UP001165430">
    <property type="component" value="Unassembled WGS sequence"/>
</dbReference>
<feature type="transmembrane region" description="Helical" evidence="1">
    <location>
        <begin position="198"/>
        <end position="217"/>
    </location>
</feature>
<keyword evidence="3" id="KW-1185">Reference proteome</keyword>
<feature type="transmembrane region" description="Helical" evidence="1">
    <location>
        <begin position="98"/>
        <end position="117"/>
    </location>
</feature>
<evidence type="ECO:0000313" key="3">
    <source>
        <dbReference type="Proteomes" id="UP001165430"/>
    </source>
</evidence>
<feature type="transmembrane region" description="Helical" evidence="1">
    <location>
        <begin position="123"/>
        <end position="144"/>
    </location>
</feature>
<protein>
    <recommendedName>
        <fullName evidence="4">DUF1700 domain-containing protein</fullName>
    </recommendedName>
</protein>
<dbReference type="EMBL" id="JAKZGO010000013">
    <property type="protein sequence ID" value="MCH7414758.1"/>
    <property type="molecule type" value="Genomic_DNA"/>
</dbReference>
<dbReference type="RefSeq" id="WP_241413479.1">
    <property type="nucleotide sequence ID" value="NZ_JAKZGO010000013.1"/>
</dbReference>
<organism evidence="2 3">
    <name type="scientific">Belliella alkalica</name>
    <dbReference type="NCBI Taxonomy" id="1730871"/>
    <lineage>
        <taxon>Bacteria</taxon>
        <taxon>Pseudomonadati</taxon>
        <taxon>Bacteroidota</taxon>
        <taxon>Cytophagia</taxon>
        <taxon>Cytophagales</taxon>
        <taxon>Cyclobacteriaceae</taxon>
        <taxon>Belliella</taxon>
    </lineage>
</organism>
<feature type="transmembrane region" description="Helical" evidence="1">
    <location>
        <begin position="165"/>
        <end position="186"/>
    </location>
</feature>
<proteinExistence type="predicted"/>
<sequence length="231" mass="27081">MNINMRQLTNIELQEIRESIKKKVLYSAEIIMEIYDHYVSHLQNYSEDQFNEQLIKLDQKFTYSYCHSMQSQFNKNINIGLGKTQWMVIKKYFCTSRWLYFAGILAVVLFISTQARSEQEIKFLLFPPLALLLSMNLALGYQWLKRILPIKKSFKGNGVTIKSSFMTPLSFRLHMPLTLTNMMIYFPKILFDDYGSFLFIPAAAAIITVLFLFYAITLMEVWKIKSKTALV</sequence>
<reference evidence="2" key="1">
    <citation type="submission" date="2022-03" db="EMBL/GenBank/DDBJ databases">
        <title>De novo assembled genomes of Belliella spp. (Cyclobacteriaceae) strains.</title>
        <authorList>
            <person name="Szabo A."/>
            <person name="Korponai K."/>
            <person name="Felfoldi T."/>
        </authorList>
    </citation>
    <scope>NUCLEOTIDE SEQUENCE</scope>
    <source>
        <strain evidence="2">DSM 111903</strain>
    </source>
</reference>
<evidence type="ECO:0008006" key="4">
    <source>
        <dbReference type="Google" id="ProtNLM"/>
    </source>
</evidence>
<accession>A0ABS9VFY6</accession>
<gene>
    <name evidence="2" type="ORF">MM213_14755</name>
</gene>
<keyword evidence="1" id="KW-0472">Membrane</keyword>
<keyword evidence="1" id="KW-0812">Transmembrane</keyword>
<evidence type="ECO:0000256" key="1">
    <source>
        <dbReference type="SAM" id="Phobius"/>
    </source>
</evidence>
<comment type="caution">
    <text evidence="2">The sequence shown here is derived from an EMBL/GenBank/DDBJ whole genome shotgun (WGS) entry which is preliminary data.</text>
</comment>